<proteinExistence type="predicted"/>
<dbReference type="EMBL" id="CM044705">
    <property type="protein sequence ID" value="KAI5664734.1"/>
    <property type="molecule type" value="Genomic_DNA"/>
</dbReference>
<sequence>MPQVDLEILVSACGGGSIDRKITCETLADGGAAAEEEGLPQPETKDDRDVPPVEVDVPLDFPPESFWLSKDAEFDWFDRNAFFERKESTKGISISTTNLNPTPNSNSNSNSQRFSLNLKSKTSILGLPKTQKTNYIDCKRRPANVQLFPKRSQSVGGKSTVGMAEPSSPKVSCMGRVRSKRGRGRSTEHSRKKERSVVRSSSDDHEKRRKGLYSRVMSMFAGRRRDKRTGRSRTEKREVQAESTVAEEAPRKSAPLRLRELPTGIEPDVEPPVLGGIKKFASGRRSESWSTDDFDVVLSESLTNGPTKRS</sequence>
<protein>
    <submittedName>
        <fullName evidence="1">Uncharacterized protein</fullName>
    </submittedName>
</protein>
<reference evidence="2" key="1">
    <citation type="journal article" date="2023" name="Nat. Plants">
        <title>Single-cell RNA sequencing provides a high-resolution roadmap for understanding the multicellular compartmentation of specialized metabolism.</title>
        <authorList>
            <person name="Sun S."/>
            <person name="Shen X."/>
            <person name="Li Y."/>
            <person name="Li Y."/>
            <person name="Wang S."/>
            <person name="Li R."/>
            <person name="Zhang H."/>
            <person name="Shen G."/>
            <person name="Guo B."/>
            <person name="Wei J."/>
            <person name="Xu J."/>
            <person name="St-Pierre B."/>
            <person name="Chen S."/>
            <person name="Sun C."/>
        </authorList>
    </citation>
    <scope>NUCLEOTIDE SEQUENCE [LARGE SCALE GENOMIC DNA]</scope>
</reference>
<comment type="caution">
    <text evidence="1">The sequence shown here is derived from an EMBL/GenBank/DDBJ whole genome shotgun (WGS) entry which is preliminary data.</text>
</comment>
<evidence type="ECO:0000313" key="1">
    <source>
        <dbReference type="EMBL" id="KAI5664734.1"/>
    </source>
</evidence>
<gene>
    <name evidence="1" type="ORF">M9H77_24057</name>
</gene>
<accession>A0ACC0AV08</accession>
<dbReference type="Proteomes" id="UP001060085">
    <property type="component" value="Linkage Group LG05"/>
</dbReference>
<keyword evidence="2" id="KW-1185">Reference proteome</keyword>
<evidence type="ECO:0000313" key="2">
    <source>
        <dbReference type="Proteomes" id="UP001060085"/>
    </source>
</evidence>
<organism evidence="1 2">
    <name type="scientific">Catharanthus roseus</name>
    <name type="common">Madagascar periwinkle</name>
    <name type="synonym">Vinca rosea</name>
    <dbReference type="NCBI Taxonomy" id="4058"/>
    <lineage>
        <taxon>Eukaryota</taxon>
        <taxon>Viridiplantae</taxon>
        <taxon>Streptophyta</taxon>
        <taxon>Embryophyta</taxon>
        <taxon>Tracheophyta</taxon>
        <taxon>Spermatophyta</taxon>
        <taxon>Magnoliopsida</taxon>
        <taxon>eudicotyledons</taxon>
        <taxon>Gunneridae</taxon>
        <taxon>Pentapetalae</taxon>
        <taxon>asterids</taxon>
        <taxon>lamiids</taxon>
        <taxon>Gentianales</taxon>
        <taxon>Apocynaceae</taxon>
        <taxon>Rauvolfioideae</taxon>
        <taxon>Vinceae</taxon>
        <taxon>Catharanthinae</taxon>
        <taxon>Catharanthus</taxon>
    </lineage>
</organism>
<name>A0ACC0AV08_CATRO</name>